<evidence type="ECO:0000256" key="8">
    <source>
        <dbReference type="ARBA" id="ARBA00023214"/>
    </source>
</evidence>
<evidence type="ECO:0000256" key="6">
    <source>
        <dbReference type="ARBA" id="ARBA00023136"/>
    </source>
</evidence>
<evidence type="ECO:0000313" key="11">
    <source>
        <dbReference type="EMBL" id="TQE13826.1"/>
    </source>
</evidence>
<dbReference type="InterPro" id="IPR001807">
    <property type="entry name" value="ClC"/>
</dbReference>
<evidence type="ECO:0000256" key="2">
    <source>
        <dbReference type="ARBA" id="ARBA00022448"/>
    </source>
</evidence>
<dbReference type="Pfam" id="PF00654">
    <property type="entry name" value="Voltage_CLC"/>
    <property type="match status" value="1"/>
</dbReference>
<dbReference type="SUPFAM" id="SSF81340">
    <property type="entry name" value="Clc chloride channel"/>
    <property type="match status" value="1"/>
</dbReference>
<accession>A0A540NS12</accession>
<evidence type="ECO:0000256" key="7">
    <source>
        <dbReference type="ARBA" id="ARBA00023173"/>
    </source>
</evidence>
<dbReference type="Proteomes" id="UP000315295">
    <property type="component" value="Unassembled WGS sequence"/>
</dbReference>
<dbReference type="STRING" id="106549.A0A540NS12"/>
<comment type="caution">
    <text evidence="11">The sequence shown here is derived from an EMBL/GenBank/DDBJ whole genome shotgun (WGS) entry which is preliminary data.</text>
</comment>
<evidence type="ECO:0000313" key="12">
    <source>
        <dbReference type="Proteomes" id="UP000315295"/>
    </source>
</evidence>
<name>A0A540NS12_MALBA</name>
<dbReference type="PANTHER" id="PTHR43427">
    <property type="entry name" value="CHLORIDE CHANNEL PROTEIN CLC-E"/>
    <property type="match status" value="1"/>
</dbReference>
<feature type="region of interest" description="Disordered" evidence="10">
    <location>
        <begin position="267"/>
        <end position="300"/>
    </location>
</feature>
<keyword evidence="4" id="KW-1133">Transmembrane helix</keyword>
<evidence type="ECO:0000256" key="3">
    <source>
        <dbReference type="ARBA" id="ARBA00022692"/>
    </source>
</evidence>
<keyword evidence="7" id="KW-0869">Chloride channel</keyword>
<dbReference type="InterPro" id="IPR050368">
    <property type="entry name" value="ClC-type_chloride_channel"/>
</dbReference>
<keyword evidence="5" id="KW-0406">Ion transport</keyword>
<keyword evidence="9" id="KW-0407">Ion channel</keyword>
<evidence type="ECO:0000256" key="5">
    <source>
        <dbReference type="ARBA" id="ARBA00023065"/>
    </source>
</evidence>
<sequence>MNGKVHEIRDVFWGGMPQRGASWLRKEYMGDTLIVAIINLFRDALEDGSQDNNGNEQGGEKGENLLVKMGMSISVFDGLKAASCPVVKAIAACVTLGTGNSLGPKSPSPPNSSSISLVNTTSMVILSAVIASVVSEAGLCSEPAFKFPYYDFRSPAGLSADQFLQLVVVKIGATSLCRASGLVGGYYAPSLFTGAATGMAYGKFISSAVLSPILYFIFSILEVASSQASLLTQDYRIVLPLLGTVGLSSWITSGQTRRKVIGKTKKLKQGNTSSIQQPEVLSPTANGISSSGASAERTSNASDLCEIESSLCIDGSDTDTDTEHSASLPVDARLLKRAQSWFCLNNYKSKYN</sequence>
<dbReference type="EMBL" id="VIEB01000008">
    <property type="protein sequence ID" value="TQE13826.1"/>
    <property type="molecule type" value="Genomic_DNA"/>
</dbReference>
<dbReference type="InterPro" id="IPR014743">
    <property type="entry name" value="Cl-channel_core"/>
</dbReference>
<dbReference type="AlphaFoldDB" id="A0A540NS12"/>
<dbReference type="PANTHER" id="PTHR43427:SF6">
    <property type="entry name" value="CHLORIDE CHANNEL PROTEIN CLC-E"/>
    <property type="match status" value="1"/>
</dbReference>
<keyword evidence="2" id="KW-0813">Transport</keyword>
<evidence type="ECO:0000256" key="4">
    <source>
        <dbReference type="ARBA" id="ARBA00022989"/>
    </source>
</evidence>
<reference evidence="11 12" key="1">
    <citation type="journal article" date="2019" name="G3 (Bethesda)">
        <title>Sequencing of a Wild Apple (Malus baccata) Genome Unravels the Differences Between Cultivated and Wild Apple Species Regarding Disease Resistance and Cold Tolerance.</title>
        <authorList>
            <person name="Chen X."/>
        </authorList>
    </citation>
    <scope>NUCLEOTIDE SEQUENCE [LARGE SCALE GENOMIC DNA]</scope>
    <source>
        <strain evidence="12">cv. Shandingzi</strain>
        <tissue evidence="11">Leaves</tissue>
    </source>
</reference>
<dbReference type="GO" id="GO:0034707">
    <property type="term" value="C:chloride channel complex"/>
    <property type="evidence" value="ECO:0007669"/>
    <property type="project" value="UniProtKB-KW"/>
</dbReference>
<dbReference type="Gene3D" id="1.10.3080.10">
    <property type="entry name" value="Clc chloride channel"/>
    <property type="match status" value="1"/>
</dbReference>
<feature type="compositionally biased region" description="Polar residues" evidence="10">
    <location>
        <begin position="269"/>
        <end position="300"/>
    </location>
</feature>
<organism evidence="11 12">
    <name type="scientific">Malus baccata</name>
    <name type="common">Siberian crab apple</name>
    <name type="synonym">Pyrus baccata</name>
    <dbReference type="NCBI Taxonomy" id="106549"/>
    <lineage>
        <taxon>Eukaryota</taxon>
        <taxon>Viridiplantae</taxon>
        <taxon>Streptophyta</taxon>
        <taxon>Embryophyta</taxon>
        <taxon>Tracheophyta</taxon>
        <taxon>Spermatophyta</taxon>
        <taxon>Magnoliopsida</taxon>
        <taxon>eudicotyledons</taxon>
        <taxon>Gunneridae</taxon>
        <taxon>Pentapetalae</taxon>
        <taxon>rosids</taxon>
        <taxon>fabids</taxon>
        <taxon>Rosales</taxon>
        <taxon>Rosaceae</taxon>
        <taxon>Amygdaloideae</taxon>
        <taxon>Maleae</taxon>
        <taxon>Malus</taxon>
    </lineage>
</organism>
<comment type="subcellular location">
    <subcellularLocation>
        <location evidence="1">Membrane</location>
        <topology evidence="1">Multi-pass membrane protein</topology>
    </subcellularLocation>
</comment>
<dbReference type="GO" id="GO:0009535">
    <property type="term" value="C:chloroplast thylakoid membrane"/>
    <property type="evidence" value="ECO:0007669"/>
    <property type="project" value="TreeGrafter"/>
</dbReference>
<dbReference type="GO" id="GO:0005254">
    <property type="term" value="F:chloride channel activity"/>
    <property type="evidence" value="ECO:0007669"/>
    <property type="project" value="UniProtKB-KW"/>
</dbReference>
<gene>
    <name evidence="11" type="ORF">C1H46_000457</name>
</gene>
<evidence type="ECO:0000256" key="9">
    <source>
        <dbReference type="ARBA" id="ARBA00023303"/>
    </source>
</evidence>
<evidence type="ECO:0000256" key="1">
    <source>
        <dbReference type="ARBA" id="ARBA00004141"/>
    </source>
</evidence>
<keyword evidence="3" id="KW-0812">Transmembrane</keyword>
<keyword evidence="12" id="KW-1185">Reference proteome</keyword>
<keyword evidence="6" id="KW-0472">Membrane</keyword>
<protein>
    <submittedName>
        <fullName evidence="11">Uncharacterized protein</fullName>
    </submittedName>
</protein>
<proteinExistence type="predicted"/>
<evidence type="ECO:0000256" key="10">
    <source>
        <dbReference type="SAM" id="MobiDB-lite"/>
    </source>
</evidence>
<keyword evidence="8" id="KW-0868">Chloride</keyword>